<accession>A0ABQ1MGR8</accession>
<keyword evidence="4" id="KW-1185">Reference proteome</keyword>
<dbReference type="Gene3D" id="3.40.50.2300">
    <property type="match status" value="1"/>
</dbReference>
<feature type="domain" description="Response regulatory" evidence="2">
    <location>
        <begin position="14"/>
        <end position="170"/>
    </location>
</feature>
<proteinExistence type="predicted"/>
<feature type="modified residue" description="4-aspartylphosphate" evidence="1">
    <location>
        <position position="107"/>
    </location>
</feature>
<dbReference type="InterPro" id="IPR011006">
    <property type="entry name" value="CheY-like_superfamily"/>
</dbReference>
<dbReference type="SUPFAM" id="SSF52172">
    <property type="entry name" value="CheY-like"/>
    <property type="match status" value="1"/>
</dbReference>
<reference evidence="4" key="1">
    <citation type="journal article" date="2019" name="Int. J. Syst. Evol. Microbiol.">
        <title>The Global Catalogue of Microorganisms (GCM) 10K type strain sequencing project: providing services to taxonomists for standard genome sequencing and annotation.</title>
        <authorList>
            <consortium name="The Broad Institute Genomics Platform"/>
            <consortium name="The Broad Institute Genome Sequencing Center for Infectious Disease"/>
            <person name="Wu L."/>
            <person name="Ma J."/>
        </authorList>
    </citation>
    <scope>NUCLEOTIDE SEQUENCE [LARGE SCALE GENOMIC DNA]</scope>
    <source>
        <strain evidence="4">CGMCC 1.15103</strain>
    </source>
</reference>
<dbReference type="InterPro" id="IPR001789">
    <property type="entry name" value="Sig_transdc_resp-reg_receiver"/>
</dbReference>
<evidence type="ECO:0000259" key="2">
    <source>
        <dbReference type="PROSITE" id="PS50110"/>
    </source>
</evidence>
<evidence type="ECO:0000313" key="3">
    <source>
        <dbReference type="EMBL" id="GGC40269.1"/>
    </source>
</evidence>
<keyword evidence="1" id="KW-0597">Phosphoprotein</keyword>
<evidence type="ECO:0000256" key="1">
    <source>
        <dbReference type="PROSITE-ProRule" id="PRU00169"/>
    </source>
</evidence>
<dbReference type="Proteomes" id="UP000602004">
    <property type="component" value="Unassembled WGS sequence"/>
</dbReference>
<dbReference type="PROSITE" id="PS50110">
    <property type="entry name" value="RESPONSE_REGULATORY"/>
    <property type="match status" value="1"/>
</dbReference>
<gene>
    <name evidence="3" type="ORF">GCM10011400_28750</name>
</gene>
<organism evidence="3 4">
    <name type="scientific">Paraburkholderia caffeinilytica</name>
    <dbReference type="NCBI Taxonomy" id="1761016"/>
    <lineage>
        <taxon>Bacteria</taxon>
        <taxon>Pseudomonadati</taxon>
        <taxon>Pseudomonadota</taxon>
        <taxon>Betaproteobacteria</taxon>
        <taxon>Burkholderiales</taxon>
        <taxon>Burkholderiaceae</taxon>
        <taxon>Paraburkholderia</taxon>
    </lineage>
</organism>
<name>A0ABQ1MGR8_9BURK</name>
<dbReference type="EMBL" id="BMHL01000004">
    <property type="protein sequence ID" value="GGC40269.1"/>
    <property type="molecule type" value="Genomic_DNA"/>
</dbReference>
<protein>
    <submittedName>
        <fullName evidence="3">Response regulator</fullName>
    </submittedName>
</protein>
<comment type="caution">
    <text evidence="3">The sequence shown here is derived from an EMBL/GenBank/DDBJ whole genome shotgun (WGS) entry which is preliminary data.</text>
</comment>
<evidence type="ECO:0000313" key="4">
    <source>
        <dbReference type="Proteomes" id="UP000602004"/>
    </source>
</evidence>
<sequence>MTMDTIKPFYFPTTVAFVDDSAAFLSNLCLQLEPSLAFRLFSSSREALQFVNERPRPGAHEEQIFAPYRDRTDEDEAQQVIAMNVDTVRNQVFDDDRFQATSVVVVDYDMPGLNGLEFCRGITDPAVRKIMLTGKANEHIAVESFNEGIIHRFIRKQDMSAVSALNRAVRDMQHAYFDNRCQSILDTLVTSEYTFLRDEALVARIRELFDSLGIVEHYLSYSPNGLLMLDSAGKSYLLIVHTNETLRGVREIASVQGAPVAFFDALESGGRLPYFWRTSGYFPADDIAWESYMHPATRFTGQQAYVYAVIPNPPGFDLSHVLSYDRYLEWLDRDIQKTWSSLT</sequence>